<evidence type="ECO:0000313" key="3">
    <source>
        <dbReference type="Proteomes" id="UP000504607"/>
    </source>
</evidence>
<dbReference type="RefSeq" id="XP_010907555.1">
    <property type="nucleotide sequence ID" value="XM_010909253.1"/>
</dbReference>
<proteinExistence type="predicted"/>
<dbReference type="OrthoDB" id="10666802at2759"/>
<reference evidence="4" key="1">
    <citation type="submission" date="2025-08" db="UniProtKB">
        <authorList>
            <consortium name="RefSeq"/>
        </authorList>
    </citation>
    <scope>IDENTIFICATION</scope>
</reference>
<organism evidence="3 4">
    <name type="scientific">Elaeis guineensis var. tenera</name>
    <name type="common">Oil palm</name>
    <dbReference type="NCBI Taxonomy" id="51953"/>
    <lineage>
        <taxon>Eukaryota</taxon>
        <taxon>Viridiplantae</taxon>
        <taxon>Streptophyta</taxon>
        <taxon>Embryophyta</taxon>
        <taxon>Tracheophyta</taxon>
        <taxon>Spermatophyta</taxon>
        <taxon>Magnoliopsida</taxon>
        <taxon>Liliopsida</taxon>
        <taxon>Arecaceae</taxon>
        <taxon>Arecoideae</taxon>
        <taxon>Cocoseae</taxon>
        <taxon>Elaeidinae</taxon>
        <taxon>Elaeis</taxon>
    </lineage>
</organism>
<gene>
    <name evidence="4" type="primary">LOC105034199</name>
</gene>
<feature type="coiled-coil region" evidence="1">
    <location>
        <begin position="479"/>
        <end position="527"/>
    </location>
</feature>
<name>A0A6I9QDD3_ELAGV</name>
<keyword evidence="1" id="KW-0175">Coiled coil</keyword>
<dbReference type="InParanoid" id="A0A6I9QDD3"/>
<feature type="compositionally biased region" description="Low complexity" evidence="2">
    <location>
        <begin position="350"/>
        <end position="361"/>
    </location>
</feature>
<dbReference type="AlphaFoldDB" id="A0A6I9QDD3"/>
<protein>
    <submittedName>
        <fullName evidence="4">Ankycorbin-like</fullName>
    </submittedName>
</protein>
<evidence type="ECO:0000313" key="4">
    <source>
        <dbReference type="RefSeq" id="XP_010907555.1"/>
    </source>
</evidence>
<feature type="coiled-coil region" evidence="1">
    <location>
        <begin position="213"/>
        <end position="315"/>
    </location>
</feature>
<evidence type="ECO:0000256" key="2">
    <source>
        <dbReference type="SAM" id="MobiDB-lite"/>
    </source>
</evidence>
<feature type="region of interest" description="Disordered" evidence="2">
    <location>
        <begin position="350"/>
        <end position="371"/>
    </location>
</feature>
<evidence type="ECO:0000256" key="1">
    <source>
        <dbReference type="SAM" id="Coils"/>
    </source>
</evidence>
<keyword evidence="3" id="KW-1185">Reference proteome</keyword>
<sequence length="532" mass="58919">MNSCLKQDLAILCGFKISELKELLSTQILFNVASVRPLPKPSLESEESGPPLAGDFEIIWVHGGSLVALTTTGNREDQANQGLEEVILSLPTPSSSTAQPASPIVGPPSDEVTAEVVSASRATSATLRLKASALRDTRLASELLSVMLLLADANELLNISRKEMRKLTHYLNGYIESSHELMKQKKKFELEAGMLKGTKEKVESEAGEAFIRADTIDKRVEDAKATLRRAIEENSQFLRRIKELEVQLEAAEKKAAEAASKVGNYLANFVGSTLDDPSLELMMAREEVDLLKYQSEQMENKNGELTKELDSSEEALYEAREMIDRRDKKLSNREDQANQGLEEVILSLSTPSSSSAQPASPIVGPPSDEATAEAVSVSRATSATLRLKASALRDTRLASELLSRMLLLADANELLNISRKEMRKVAVNYLIWLTYYLNGYIESSHELMKEKKKFELEAGMLKGTKEKVEREAGEASIRVDTIDKRVEDAKAILRRAIEENSQFLGRIKELEIQLEATEKKAAKTAFKVVEDF</sequence>
<dbReference type="Proteomes" id="UP000504607">
    <property type="component" value="Unplaced"/>
</dbReference>
<accession>A0A6I9QDD3</accession>